<dbReference type="AlphaFoldDB" id="A0A0F9PRA0"/>
<gene>
    <name evidence="1" type="ORF">LCGC14_1105990</name>
</gene>
<proteinExistence type="predicted"/>
<dbReference type="EMBL" id="LAZR01005016">
    <property type="protein sequence ID" value="KKN03611.1"/>
    <property type="molecule type" value="Genomic_DNA"/>
</dbReference>
<name>A0A0F9PRA0_9ZZZZ</name>
<comment type="caution">
    <text evidence="1">The sequence shown here is derived from an EMBL/GenBank/DDBJ whole genome shotgun (WGS) entry which is preliminary data.</text>
</comment>
<evidence type="ECO:0000313" key="1">
    <source>
        <dbReference type="EMBL" id="KKN03611.1"/>
    </source>
</evidence>
<organism evidence="1">
    <name type="scientific">marine sediment metagenome</name>
    <dbReference type="NCBI Taxonomy" id="412755"/>
    <lineage>
        <taxon>unclassified sequences</taxon>
        <taxon>metagenomes</taxon>
        <taxon>ecological metagenomes</taxon>
    </lineage>
</organism>
<reference evidence="1" key="1">
    <citation type="journal article" date="2015" name="Nature">
        <title>Complex archaea that bridge the gap between prokaryotes and eukaryotes.</title>
        <authorList>
            <person name="Spang A."/>
            <person name="Saw J.H."/>
            <person name="Jorgensen S.L."/>
            <person name="Zaremba-Niedzwiedzka K."/>
            <person name="Martijn J."/>
            <person name="Lind A.E."/>
            <person name="van Eijk R."/>
            <person name="Schleper C."/>
            <person name="Guy L."/>
            <person name="Ettema T.J."/>
        </authorList>
    </citation>
    <scope>NUCLEOTIDE SEQUENCE</scope>
</reference>
<protein>
    <submittedName>
        <fullName evidence="1">Uncharacterized protein</fullName>
    </submittedName>
</protein>
<sequence length="56" mass="6254">MARQDNIQYDCGHTGHVVLPTWWDSAAKPIPAQTVIAHDMTARFTWNCPSCDQGNP</sequence>
<accession>A0A0F9PRA0</accession>